<evidence type="ECO:0000256" key="3">
    <source>
        <dbReference type="ARBA" id="ARBA00022452"/>
    </source>
</evidence>
<keyword evidence="4" id="KW-0410">Iron transport</keyword>
<comment type="similarity">
    <text evidence="11 12">Belongs to the TonB-dependent receptor family.</text>
</comment>
<protein>
    <submittedName>
        <fullName evidence="15">TonB-denpendent receptor</fullName>
    </submittedName>
</protein>
<dbReference type="PATRIC" id="fig|1429043.3.peg.3293"/>
<keyword evidence="10 11" id="KW-0998">Cell outer membrane</keyword>
<sequence>MEMSRPVKPVLWGFVALVAVFLCAGTVMAKEKTLRLESVMVTAEKRKADLQDIPSSISAFSETDIEDARIQTIQDLSRLTPNMYIANWGIRGTSYVFIRGIGAVNNEPAVGYYVDGVGYMDSRAFDSNLYDIERIEVLRGPQGTLYGRNSLAGVINIITQKPDNETRMGVDLTAGNYNNYQGVARLALPLVQDRLFLGMAGNFESRDGYTENDYLDQDVDNHQAFNGRVRMRFTPTENLDITANIDGEKIDDGAFPLGRLEALRKRPRHIAYDYEGSYKRDGWGSSLNVAYGTPWFKLTSITAFRKFDDSADNDQDFTILPLITADETIDDEQFTQELRFASPNSNSDLKWLAGFFGFNKKKKHNLHLGFAPGVAIPWLPLDRVTDSDLTTSGMAFFGQATYTLYENLDLTFGLRYDYEKADIDNVMTMKSNGYSLGGDKMSESENSDAFLPKLQIAYHWTTGFMSYAGVSRGYRSGGFNTAYMDASDIHFDPEYSWNYEIGFKSSWLDNRLKVNTSLFFIDLEDQQVVQLLPSADTVIRNAGKSRSMGMEMDLIAILCKGLTLDAGFGYTDAEYREYKDSLAGTDYSGNTTIMAPEYTYNLGLEYRKDLSKTWGFFARTELIGIGPFYWNDANNLKQDAYQLVNLNLGLERDNIDLILWSRNLFDEEYEAVAFEFPGSDPVGQSGDPLTFGVTLRMRF</sequence>
<dbReference type="AlphaFoldDB" id="A0A0D2JUE7"/>
<evidence type="ECO:0000256" key="12">
    <source>
        <dbReference type="RuleBase" id="RU003357"/>
    </source>
</evidence>
<dbReference type="Gene3D" id="2.40.170.20">
    <property type="entry name" value="TonB-dependent receptor, beta-barrel domain"/>
    <property type="match status" value="1"/>
</dbReference>
<feature type="domain" description="TonB-dependent receptor plug" evidence="14">
    <location>
        <begin position="50"/>
        <end position="154"/>
    </location>
</feature>
<dbReference type="InterPro" id="IPR000531">
    <property type="entry name" value="Beta-barrel_TonB"/>
</dbReference>
<evidence type="ECO:0000256" key="9">
    <source>
        <dbReference type="ARBA" id="ARBA00023136"/>
    </source>
</evidence>
<dbReference type="PANTHER" id="PTHR32552">
    <property type="entry name" value="FERRICHROME IRON RECEPTOR-RELATED"/>
    <property type="match status" value="1"/>
</dbReference>
<dbReference type="EMBL" id="AZAC01000018">
    <property type="protein sequence ID" value="KIX13120.1"/>
    <property type="molecule type" value="Genomic_DNA"/>
</dbReference>
<proteinExistence type="inferred from homology"/>
<dbReference type="InterPro" id="IPR036942">
    <property type="entry name" value="Beta-barrel_TonB_sf"/>
</dbReference>
<dbReference type="InterPro" id="IPR039426">
    <property type="entry name" value="TonB-dep_rcpt-like"/>
</dbReference>
<evidence type="ECO:0000256" key="1">
    <source>
        <dbReference type="ARBA" id="ARBA00004571"/>
    </source>
</evidence>
<dbReference type="Pfam" id="PF00593">
    <property type="entry name" value="TonB_dep_Rec_b-barrel"/>
    <property type="match status" value="1"/>
</dbReference>
<comment type="caution">
    <text evidence="15">The sequence shown here is derived from an EMBL/GenBank/DDBJ whole genome shotgun (WGS) entry which is preliminary data.</text>
</comment>
<dbReference type="FunCoup" id="A0A0D2JUE7">
    <property type="interactions" value="118"/>
</dbReference>
<evidence type="ECO:0000256" key="11">
    <source>
        <dbReference type="PROSITE-ProRule" id="PRU01360"/>
    </source>
</evidence>
<keyword evidence="3 11" id="KW-1134">Transmembrane beta strand</keyword>
<evidence type="ECO:0000256" key="4">
    <source>
        <dbReference type="ARBA" id="ARBA00022496"/>
    </source>
</evidence>
<evidence type="ECO:0000313" key="16">
    <source>
        <dbReference type="Proteomes" id="UP000032233"/>
    </source>
</evidence>
<name>A0A0D2JUE7_9BACT</name>
<dbReference type="CDD" id="cd01347">
    <property type="entry name" value="ligand_gated_channel"/>
    <property type="match status" value="1"/>
</dbReference>
<dbReference type="GO" id="GO:0009279">
    <property type="term" value="C:cell outer membrane"/>
    <property type="evidence" value="ECO:0007669"/>
    <property type="project" value="UniProtKB-SubCell"/>
</dbReference>
<evidence type="ECO:0000256" key="8">
    <source>
        <dbReference type="ARBA" id="ARBA00023077"/>
    </source>
</evidence>
<dbReference type="GO" id="GO:0006826">
    <property type="term" value="P:iron ion transport"/>
    <property type="evidence" value="ECO:0007669"/>
    <property type="project" value="UniProtKB-KW"/>
</dbReference>
<keyword evidence="7" id="KW-0406">Ion transport</keyword>
<comment type="subcellular location">
    <subcellularLocation>
        <location evidence="1 11">Cell outer membrane</location>
        <topology evidence="1 11">Multi-pass membrane protein</topology>
    </subcellularLocation>
</comment>
<dbReference type="PROSITE" id="PS52016">
    <property type="entry name" value="TONB_DEPENDENT_REC_3"/>
    <property type="match status" value="1"/>
</dbReference>
<dbReference type="STRING" id="1429043.X474_15575"/>
<keyword evidence="15" id="KW-0675">Receptor</keyword>
<keyword evidence="2 11" id="KW-0813">Transport</keyword>
<keyword evidence="9 11" id="KW-0472">Membrane</keyword>
<dbReference type="PANTHER" id="PTHR32552:SF81">
    <property type="entry name" value="TONB-DEPENDENT OUTER MEMBRANE RECEPTOR"/>
    <property type="match status" value="1"/>
</dbReference>
<organism evidence="15 16">
    <name type="scientific">Dethiosulfatarculus sandiegensis</name>
    <dbReference type="NCBI Taxonomy" id="1429043"/>
    <lineage>
        <taxon>Bacteria</taxon>
        <taxon>Pseudomonadati</taxon>
        <taxon>Thermodesulfobacteriota</taxon>
        <taxon>Desulfarculia</taxon>
        <taxon>Desulfarculales</taxon>
        <taxon>Desulfarculaceae</taxon>
        <taxon>Dethiosulfatarculus</taxon>
    </lineage>
</organism>
<evidence type="ECO:0000256" key="10">
    <source>
        <dbReference type="ARBA" id="ARBA00023237"/>
    </source>
</evidence>
<dbReference type="Proteomes" id="UP000032233">
    <property type="component" value="Unassembled WGS sequence"/>
</dbReference>
<dbReference type="InParanoid" id="A0A0D2JUE7"/>
<keyword evidence="16" id="KW-1185">Reference proteome</keyword>
<dbReference type="SUPFAM" id="SSF56935">
    <property type="entry name" value="Porins"/>
    <property type="match status" value="1"/>
</dbReference>
<keyword evidence="5 11" id="KW-0812">Transmembrane</keyword>
<evidence type="ECO:0000259" key="14">
    <source>
        <dbReference type="Pfam" id="PF07715"/>
    </source>
</evidence>
<evidence type="ECO:0000256" key="5">
    <source>
        <dbReference type="ARBA" id="ARBA00022692"/>
    </source>
</evidence>
<gene>
    <name evidence="15" type="ORF">X474_15575</name>
</gene>
<reference evidence="15 16" key="1">
    <citation type="submission" date="2013-11" db="EMBL/GenBank/DDBJ databases">
        <title>Metagenomic analysis of a methanogenic consortium involved in long chain n-alkane degradation.</title>
        <authorList>
            <person name="Davidova I.A."/>
            <person name="Callaghan A.V."/>
            <person name="Wawrik B."/>
            <person name="Pruitt S."/>
            <person name="Marks C."/>
            <person name="Duncan K.E."/>
            <person name="Suflita J.M."/>
        </authorList>
    </citation>
    <scope>NUCLEOTIDE SEQUENCE [LARGE SCALE GENOMIC DNA]</scope>
    <source>
        <strain evidence="15 16">SPR</strain>
    </source>
</reference>
<evidence type="ECO:0000313" key="15">
    <source>
        <dbReference type="EMBL" id="KIX13120.1"/>
    </source>
</evidence>
<evidence type="ECO:0000256" key="6">
    <source>
        <dbReference type="ARBA" id="ARBA00023004"/>
    </source>
</evidence>
<keyword evidence="6" id="KW-0408">Iron</keyword>
<dbReference type="InterPro" id="IPR012910">
    <property type="entry name" value="Plug_dom"/>
</dbReference>
<accession>A0A0D2JUE7</accession>
<dbReference type="Pfam" id="PF07715">
    <property type="entry name" value="Plug"/>
    <property type="match status" value="1"/>
</dbReference>
<evidence type="ECO:0000259" key="13">
    <source>
        <dbReference type="Pfam" id="PF00593"/>
    </source>
</evidence>
<evidence type="ECO:0000256" key="7">
    <source>
        <dbReference type="ARBA" id="ARBA00023065"/>
    </source>
</evidence>
<feature type="domain" description="TonB-dependent receptor-like beta-barrel" evidence="13">
    <location>
        <begin position="274"/>
        <end position="654"/>
    </location>
</feature>
<evidence type="ECO:0000256" key="2">
    <source>
        <dbReference type="ARBA" id="ARBA00022448"/>
    </source>
</evidence>
<keyword evidence="8 12" id="KW-0798">TonB box</keyword>